<evidence type="ECO:0000256" key="1">
    <source>
        <dbReference type="ARBA" id="ARBA00023242"/>
    </source>
</evidence>
<feature type="compositionally biased region" description="Basic and acidic residues" evidence="2">
    <location>
        <begin position="156"/>
        <end position="167"/>
    </location>
</feature>
<dbReference type="GO" id="GO:0032040">
    <property type="term" value="C:small-subunit processome"/>
    <property type="evidence" value="ECO:0007669"/>
    <property type="project" value="InterPro"/>
</dbReference>
<feature type="region of interest" description="Disordered" evidence="2">
    <location>
        <begin position="201"/>
        <end position="318"/>
    </location>
</feature>
<dbReference type="Gene3D" id="3.40.50.1010">
    <property type="entry name" value="5'-nuclease"/>
    <property type="match status" value="1"/>
</dbReference>
<evidence type="ECO:0000256" key="2">
    <source>
        <dbReference type="SAM" id="MobiDB-lite"/>
    </source>
</evidence>
<feature type="region of interest" description="Disordered" evidence="2">
    <location>
        <begin position="135"/>
        <end position="170"/>
    </location>
</feature>
<protein>
    <recommendedName>
        <fullName evidence="3">UTP23 sensor motif region domain-containing protein</fullName>
    </recommendedName>
</protein>
<dbReference type="Proteomes" id="UP001220324">
    <property type="component" value="Unassembled WGS sequence"/>
</dbReference>
<evidence type="ECO:0000259" key="3">
    <source>
        <dbReference type="Pfam" id="PF24779"/>
    </source>
</evidence>
<name>A0AAD6GEV0_9EURO</name>
<dbReference type="AlphaFoldDB" id="A0AAD6GEV0"/>
<dbReference type="FunFam" id="3.40.50.1010:FF:000062">
    <property type="entry name" value="rRNA processing protein, putative"/>
    <property type="match status" value="1"/>
</dbReference>
<dbReference type="InterPro" id="IPR006984">
    <property type="entry name" value="Fcf1/UTP23"/>
</dbReference>
<dbReference type="PANTHER" id="PTHR12416">
    <property type="entry name" value="RRNA-PROCESSING PROTEIN UTP23 HOMOLOG"/>
    <property type="match status" value="1"/>
</dbReference>
<keyword evidence="1" id="KW-0539">Nucleus</keyword>
<feature type="compositionally biased region" description="Low complexity" evidence="2">
    <location>
        <begin position="306"/>
        <end position="318"/>
    </location>
</feature>
<evidence type="ECO:0000313" key="4">
    <source>
        <dbReference type="EMBL" id="KAJ5541682.1"/>
    </source>
</evidence>
<keyword evidence="5" id="KW-1185">Reference proteome</keyword>
<feature type="domain" description="UTP23 sensor motif region" evidence="3">
    <location>
        <begin position="246"/>
        <end position="261"/>
    </location>
</feature>
<sequence>MRAKRSKKYRKLMHQYEMTFGFREPYQVLVDSNFLHAVDQFKMDLLPALERTLQGTPKPLLTKCSLAAIMAKQPINPRTNTPYRPMHLPPPTILPLRHCSHNAEHTPIDEVECLLSLLSPNAEVKKNKEHYILATAEPPAAKKSDKADNPAQRKRKTEEEREEERAMRRSKALRFGARAIPGVPIIYVKRSVMVLEPLSTQTEAVRDGHEMSKFRAGLDDPEIGDKRKHDGEGEDGGERKKIPGLKKAKGPNPMSMKKPKKRVEANAGGAKKQRVESEVAEAEAEGEQSGAAKTKRRRRHNKSGDADAAPVAEAEADA</sequence>
<dbReference type="EMBL" id="JAQIZZ010000005">
    <property type="protein sequence ID" value="KAJ5541682.1"/>
    <property type="molecule type" value="Genomic_DNA"/>
</dbReference>
<dbReference type="Pfam" id="PF24779">
    <property type="entry name" value="UTP23_sensor"/>
    <property type="match status" value="1"/>
</dbReference>
<gene>
    <name evidence="4" type="ORF">N7494_006758</name>
</gene>
<comment type="caution">
    <text evidence="4">The sequence shown here is derived from an EMBL/GenBank/DDBJ whole genome shotgun (WGS) entry which is preliminary data.</text>
</comment>
<evidence type="ECO:0000313" key="5">
    <source>
        <dbReference type="Proteomes" id="UP001220324"/>
    </source>
</evidence>
<reference evidence="4 5" key="1">
    <citation type="journal article" date="2023" name="IMA Fungus">
        <title>Comparative genomic study of the Penicillium genus elucidates a diverse pangenome and 15 lateral gene transfer events.</title>
        <authorList>
            <person name="Petersen C."/>
            <person name="Sorensen T."/>
            <person name="Nielsen M.R."/>
            <person name="Sondergaard T.E."/>
            <person name="Sorensen J.L."/>
            <person name="Fitzpatrick D.A."/>
            <person name="Frisvad J.C."/>
            <person name="Nielsen K.L."/>
        </authorList>
    </citation>
    <scope>NUCLEOTIDE SEQUENCE [LARGE SCALE GENOMIC DNA]</scope>
    <source>
        <strain evidence="4 5">IBT 35679</strain>
    </source>
</reference>
<feature type="compositionally biased region" description="Basic and acidic residues" evidence="2">
    <location>
        <begin position="204"/>
        <end position="241"/>
    </location>
</feature>
<dbReference type="InterPro" id="IPR057776">
    <property type="entry name" value="UTP23_sensor"/>
</dbReference>
<accession>A0AAD6GEV0</accession>
<dbReference type="Pfam" id="PF04900">
    <property type="entry name" value="Fcf1"/>
    <property type="match status" value="1"/>
</dbReference>
<proteinExistence type="predicted"/>
<organism evidence="4 5">
    <name type="scientific">Penicillium frequentans</name>
    <dbReference type="NCBI Taxonomy" id="3151616"/>
    <lineage>
        <taxon>Eukaryota</taxon>
        <taxon>Fungi</taxon>
        <taxon>Dikarya</taxon>
        <taxon>Ascomycota</taxon>
        <taxon>Pezizomycotina</taxon>
        <taxon>Eurotiomycetes</taxon>
        <taxon>Eurotiomycetidae</taxon>
        <taxon>Eurotiales</taxon>
        <taxon>Aspergillaceae</taxon>
        <taxon>Penicillium</taxon>
    </lineage>
</organism>